<keyword evidence="2" id="KW-1185">Reference proteome</keyword>
<organism evidence="1 2">
    <name type="scientific">Hypoxylon rubiginosum</name>
    <dbReference type="NCBI Taxonomy" id="110542"/>
    <lineage>
        <taxon>Eukaryota</taxon>
        <taxon>Fungi</taxon>
        <taxon>Dikarya</taxon>
        <taxon>Ascomycota</taxon>
        <taxon>Pezizomycotina</taxon>
        <taxon>Sordariomycetes</taxon>
        <taxon>Xylariomycetidae</taxon>
        <taxon>Xylariales</taxon>
        <taxon>Hypoxylaceae</taxon>
        <taxon>Hypoxylon</taxon>
    </lineage>
</organism>
<proteinExistence type="predicted"/>
<dbReference type="EMBL" id="MU394350">
    <property type="protein sequence ID" value="KAI6083586.1"/>
    <property type="molecule type" value="Genomic_DNA"/>
</dbReference>
<dbReference type="Proteomes" id="UP001497680">
    <property type="component" value="Unassembled WGS sequence"/>
</dbReference>
<name>A0ACC0CT81_9PEZI</name>
<sequence>MSATRRIPPAEWEAHKHQIIELYLSQGLTLSGRPGRDGVVETMEREGFVATKSQYEAKLRGWGVRKNMTLEDWKRHAPDIRESRQRGELPSIQVSGRPVPNSKIAKAWRRYRLGGNPAPERDTRNHDLTALGSEVPSVSADGRQSLIDESVSEAENLPSLGATDAAIDTSIYQRGDGFEFNTLDYNVNNAGANPLANFTSQGQAGSELATEMNMLSSSLFGLDEVYPLDNFFGGSVGTVEMNHAPGLSTNVLSSNTSTQLATYTCSSTTLPNSIRVTLKRKVIFPRERWIGPLPSAKIISMAGKVGLYGTGLTASTHNSVLGVARFHLVNQFFSDVTEVVSQDINWTRPPILSYSTILICLASEEKFVGEEESQFAILSSDDAFESRFYSRLIRSVMNGFAGLDNISTSGALRFLNRQSHSHSFLLEFLRSGPRPEAKSLAENIFQAALEADDVDITRLMLNLGLVDVNDAVCLYRGQRYTPLGIAAQKKSFKALKLLLGLNVDINKSFFTKSQHRWTPGGDTYPLDYLICGDNYPVITSEQNILDLAKDFLKARATISVESIKFALERFVDMRLANILLDTFADQIPLQLIEETLIIPIFQNLEEDDATRIIKHIIEKCQEHDDKFLYQFQEQLGHALDKAVRYGNTELISLLLPHSFSLDGPFRRAIKTGNQEVIDIVLKENPDLDKEIDGSTPLAAALSSGNQKLVSFLEEKGVPCVTGWRSGPDGGQLK</sequence>
<evidence type="ECO:0000313" key="1">
    <source>
        <dbReference type="EMBL" id="KAI6083586.1"/>
    </source>
</evidence>
<evidence type="ECO:0000313" key="2">
    <source>
        <dbReference type="Proteomes" id="UP001497680"/>
    </source>
</evidence>
<protein>
    <submittedName>
        <fullName evidence="1">Uncharacterized protein</fullName>
    </submittedName>
</protein>
<comment type="caution">
    <text evidence="1">The sequence shown here is derived from an EMBL/GenBank/DDBJ whole genome shotgun (WGS) entry which is preliminary data.</text>
</comment>
<gene>
    <name evidence="1" type="ORF">F4821DRAFT_244638</name>
</gene>
<accession>A0ACC0CT81</accession>
<reference evidence="1 2" key="1">
    <citation type="journal article" date="2022" name="New Phytol.">
        <title>Ecological generalism drives hyperdiversity of secondary metabolite gene clusters in xylarialean endophytes.</title>
        <authorList>
            <person name="Franco M.E.E."/>
            <person name="Wisecaver J.H."/>
            <person name="Arnold A.E."/>
            <person name="Ju Y.M."/>
            <person name="Slot J.C."/>
            <person name="Ahrendt S."/>
            <person name="Moore L.P."/>
            <person name="Eastman K.E."/>
            <person name="Scott K."/>
            <person name="Konkel Z."/>
            <person name="Mondo S.J."/>
            <person name="Kuo A."/>
            <person name="Hayes R.D."/>
            <person name="Haridas S."/>
            <person name="Andreopoulos B."/>
            <person name="Riley R."/>
            <person name="LaButti K."/>
            <person name="Pangilinan J."/>
            <person name="Lipzen A."/>
            <person name="Amirebrahimi M."/>
            <person name="Yan J."/>
            <person name="Adam C."/>
            <person name="Keymanesh K."/>
            <person name="Ng V."/>
            <person name="Louie K."/>
            <person name="Northen T."/>
            <person name="Drula E."/>
            <person name="Henrissat B."/>
            <person name="Hsieh H.M."/>
            <person name="Youens-Clark K."/>
            <person name="Lutzoni F."/>
            <person name="Miadlikowska J."/>
            <person name="Eastwood D.C."/>
            <person name="Hamelin R.C."/>
            <person name="Grigoriev I.V."/>
            <person name="U'Ren J.M."/>
        </authorList>
    </citation>
    <scope>NUCLEOTIDE SEQUENCE [LARGE SCALE GENOMIC DNA]</scope>
    <source>
        <strain evidence="1 2">ER1909</strain>
    </source>
</reference>